<protein>
    <submittedName>
        <fullName evidence="2">Nucleoside-diphosphate-sugar epimerase</fullName>
    </submittedName>
</protein>
<evidence type="ECO:0000313" key="3">
    <source>
        <dbReference type="Proteomes" id="UP000770785"/>
    </source>
</evidence>
<dbReference type="InterPro" id="IPR051783">
    <property type="entry name" value="NAD(P)-dependent_oxidoreduct"/>
</dbReference>
<dbReference type="InterPro" id="IPR001509">
    <property type="entry name" value="Epimerase_deHydtase"/>
</dbReference>
<dbReference type="Proteomes" id="UP000770785">
    <property type="component" value="Unassembled WGS sequence"/>
</dbReference>
<sequence length="332" mass="36598">MLLLTGATGFLGQHLTRELQNRNIPFQALSRRALSPQLSRARSQVHGEGEKSIDWVPGDVNDPESLVEAFTGITTVIHAAAKVSFQYEDRDELLLVNGEGTANVVNAALEAGVRHVVYVSSVSVLNRAPDGPVVTLADRWPAERPNSAYAESKFDAEREIWRGQAEGLSVSVVYPSTIIGPGDFNGSNTPSLWRHAAKERGFYPTGRAGFVAVHDVVDAILYLADQREDGQRLLLNAANLTWKDFLERSAASIGAAPPTRSMPAWQSAFLWPVDKVRTMVTGQKPIITRETHRSTQSDFRYNGSSYESALGKPYRDIYDTIKRVGEAYSRLN</sequence>
<organism evidence="2 3">
    <name type="scientific">Neolewinella antarctica</name>
    <dbReference type="NCBI Taxonomy" id="442734"/>
    <lineage>
        <taxon>Bacteria</taxon>
        <taxon>Pseudomonadati</taxon>
        <taxon>Bacteroidota</taxon>
        <taxon>Saprospiria</taxon>
        <taxon>Saprospirales</taxon>
        <taxon>Lewinellaceae</taxon>
        <taxon>Neolewinella</taxon>
    </lineage>
</organism>
<proteinExistence type="predicted"/>
<gene>
    <name evidence="2" type="ORF">GGR27_002602</name>
</gene>
<evidence type="ECO:0000259" key="1">
    <source>
        <dbReference type="Pfam" id="PF01370"/>
    </source>
</evidence>
<dbReference type="Pfam" id="PF01370">
    <property type="entry name" value="Epimerase"/>
    <property type="match status" value="1"/>
</dbReference>
<comment type="caution">
    <text evidence="2">The sequence shown here is derived from an EMBL/GenBank/DDBJ whole genome shotgun (WGS) entry which is preliminary data.</text>
</comment>
<keyword evidence="3" id="KW-1185">Reference proteome</keyword>
<dbReference type="PANTHER" id="PTHR48079">
    <property type="entry name" value="PROTEIN YEEZ"/>
    <property type="match status" value="1"/>
</dbReference>
<dbReference type="PANTHER" id="PTHR48079:SF6">
    <property type="entry name" value="NAD(P)-BINDING DOMAIN-CONTAINING PROTEIN-RELATED"/>
    <property type="match status" value="1"/>
</dbReference>
<evidence type="ECO:0000313" key="2">
    <source>
        <dbReference type="EMBL" id="NJC27089.1"/>
    </source>
</evidence>
<accession>A0ABX0XDW8</accession>
<reference evidence="2 3" key="1">
    <citation type="submission" date="2020-03" db="EMBL/GenBank/DDBJ databases">
        <title>Genomic Encyclopedia of Type Strains, Phase IV (KMG-IV): sequencing the most valuable type-strain genomes for metagenomic binning, comparative biology and taxonomic classification.</title>
        <authorList>
            <person name="Goeker M."/>
        </authorList>
    </citation>
    <scope>NUCLEOTIDE SEQUENCE [LARGE SCALE GENOMIC DNA]</scope>
    <source>
        <strain evidence="2 3">DSM 105096</strain>
    </source>
</reference>
<name>A0ABX0XDW8_9BACT</name>
<dbReference type="SUPFAM" id="SSF51735">
    <property type="entry name" value="NAD(P)-binding Rossmann-fold domains"/>
    <property type="match status" value="1"/>
</dbReference>
<dbReference type="InterPro" id="IPR036291">
    <property type="entry name" value="NAD(P)-bd_dom_sf"/>
</dbReference>
<dbReference type="EMBL" id="JAATJH010000004">
    <property type="protein sequence ID" value="NJC27089.1"/>
    <property type="molecule type" value="Genomic_DNA"/>
</dbReference>
<feature type="domain" description="NAD-dependent epimerase/dehydratase" evidence="1">
    <location>
        <begin position="3"/>
        <end position="230"/>
    </location>
</feature>
<dbReference type="RefSeq" id="WP_168037872.1">
    <property type="nucleotide sequence ID" value="NZ_JAATJH010000004.1"/>
</dbReference>
<dbReference type="Gene3D" id="3.40.50.720">
    <property type="entry name" value="NAD(P)-binding Rossmann-like Domain"/>
    <property type="match status" value="1"/>
</dbReference>